<dbReference type="GO" id="GO:0019205">
    <property type="term" value="F:nucleobase-containing compound kinase activity"/>
    <property type="evidence" value="ECO:0007669"/>
    <property type="project" value="InterPro"/>
</dbReference>
<dbReference type="GO" id="GO:0006139">
    <property type="term" value="P:nucleobase-containing compound metabolic process"/>
    <property type="evidence" value="ECO:0007669"/>
    <property type="project" value="InterPro"/>
</dbReference>
<proteinExistence type="predicted"/>
<dbReference type="GO" id="GO:0005524">
    <property type="term" value="F:ATP binding"/>
    <property type="evidence" value="ECO:0007669"/>
    <property type="project" value="InterPro"/>
</dbReference>
<keyword evidence="2" id="KW-0547">Nucleotide-binding</keyword>
<protein>
    <recommendedName>
        <fullName evidence="7">Nucleoside-diphosphate kinase</fullName>
    </recommendedName>
</protein>
<evidence type="ECO:0000256" key="4">
    <source>
        <dbReference type="SAM" id="Coils"/>
    </source>
</evidence>
<dbReference type="SUPFAM" id="SSF51735">
    <property type="entry name" value="NAD(P)-binding Rossmann-fold domains"/>
    <property type="match status" value="1"/>
</dbReference>
<sequence length="708" mass="81239">MTDRLSNETVTVFVNHVDCYSSGIIGKVLAQAKVGATSVDEDDNLSQGSNQDQALTKDQCYQVIGTLKYNTSEKPDWVNSIIQYNNNEDLLPALMQCDFIIYDIVSDPAQVEEAIWAVSALNAEMESFETQKIFICVSTVLTWAKSKPLDPDDPEMPFTEEDYRKRKAHPNFKDHLSCEKLVIKLGKTNKTKLMTYVIASGVAYGEGEKIFHFLFKGAWLGAEQHLKIFGNGQNILPAIHVKDLASVVLNICDAKPKVRYVLAVDDSKSTLEDMVRAISKNLGNGKTKFVSREDALIEKEIEQADFDMLLVNLRMDPTFIKESMTINWVSDVGFVENMPKIIKEFKENRNLLPIRACILGPPASGKTTVAKQLCEHYKLHHIKIQDVIDEAIATLKTNAARADEEIEDEDDDMRAQENQKVLDDINECKEKNNGRLEDSFIIKFFTEKLKSMPCQNQGFILDGFPKTMEQAKLLFSLGEDEDELEEREKEFDYDETLMPEYLISLNTSDDFLRNRVMNLPETAVTGTHNTEEGLHRRLTDFRNTNTEDETVLNYFDELEIHPENLDITQDHTPLMRQTVERIIKIMGKERNYGPTPDELAELERLGIQRAFDERRRVQDELEKQEAEEARDRARKLEEWRTQLNSVKQQEKEMLEAQSIPFRNYLMKNVMPTLTEGLIECCKVRPEDPVDFLAEFLFEKNPQVNLSNI</sequence>
<dbReference type="InterPro" id="IPR036291">
    <property type="entry name" value="NAD(P)-bd_dom_sf"/>
</dbReference>
<keyword evidence="4" id="KW-0175">Coiled coil</keyword>
<feature type="coiled-coil region" evidence="4">
    <location>
        <begin position="607"/>
        <end position="656"/>
    </location>
</feature>
<evidence type="ECO:0000256" key="3">
    <source>
        <dbReference type="ARBA" id="ARBA00022777"/>
    </source>
</evidence>
<keyword evidence="1" id="KW-0808">Transferase</keyword>
<reference evidence="5" key="1">
    <citation type="submission" date="2021-01" db="UniProtKB">
        <authorList>
            <consortium name="EnsemblMetazoa"/>
        </authorList>
    </citation>
    <scope>IDENTIFICATION</scope>
</reference>
<dbReference type="RefSeq" id="XP_066915472.1">
    <property type="nucleotide sequence ID" value="XM_067059371.1"/>
</dbReference>
<accession>A0A7M5V975</accession>
<dbReference type="Pfam" id="PF05186">
    <property type="entry name" value="Dpy-30"/>
    <property type="match status" value="1"/>
</dbReference>
<dbReference type="CDD" id="cd22967">
    <property type="entry name" value="DD_AK7"/>
    <property type="match status" value="1"/>
</dbReference>
<dbReference type="CDD" id="cd01428">
    <property type="entry name" value="ADK"/>
    <property type="match status" value="1"/>
</dbReference>
<dbReference type="InterPro" id="IPR027417">
    <property type="entry name" value="P-loop_NTPase"/>
</dbReference>
<dbReference type="Gene3D" id="1.20.890.10">
    <property type="entry name" value="cAMP-dependent protein kinase regulatory subunit, dimerization-anchoring domain"/>
    <property type="match status" value="1"/>
</dbReference>
<dbReference type="Proteomes" id="UP000594262">
    <property type="component" value="Unplaced"/>
</dbReference>
<organism evidence="5 6">
    <name type="scientific">Clytia hemisphaerica</name>
    <dbReference type="NCBI Taxonomy" id="252671"/>
    <lineage>
        <taxon>Eukaryota</taxon>
        <taxon>Metazoa</taxon>
        <taxon>Cnidaria</taxon>
        <taxon>Hydrozoa</taxon>
        <taxon>Hydroidolina</taxon>
        <taxon>Leptothecata</taxon>
        <taxon>Obeliida</taxon>
        <taxon>Clytiidae</taxon>
        <taxon>Clytia</taxon>
    </lineage>
</organism>
<dbReference type="PANTHER" id="PTHR23359">
    <property type="entry name" value="NUCLEOTIDE KINASE"/>
    <property type="match status" value="1"/>
</dbReference>
<dbReference type="InterPro" id="IPR000850">
    <property type="entry name" value="Adenylat/UMP-CMP_kin"/>
</dbReference>
<dbReference type="SUPFAM" id="SSF52540">
    <property type="entry name" value="P-loop containing nucleoside triphosphate hydrolases"/>
    <property type="match status" value="1"/>
</dbReference>
<dbReference type="EnsemblMetazoa" id="CLYHEMT009782.1">
    <property type="protein sequence ID" value="CLYHEMP009782.1"/>
    <property type="gene ID" value="CLYHEMG009782"/>
</dbReference>
<keyword evidence="3" id="KW-0418">Kinase</keyword>
<dbReference type="GeneID" id="136802620"/>
<evidence type="ECO:0000313" key="5">
    <source>
        <dbReference type="EnsemblMetazoa" id="CLYHEMP009782.1"/>
    </source>
</evidence>
<feature type="coiled-coil region" evidence="4">
    <location>
        <begin position="392"/>
        <end position="419"/>
    </location>
</feature>
<dbReference type="Gene3D" id="3.40.50.300">
    <property type="entry name" value="P-loop containing nucleotide triphosphate hydrolases"/>
    <property type="match status" value="1"/>
</dbReference>
<keyword evidence="6" id="KW-1185">Reference proteome</keyword>
<evidence type="ECO:0000313" key="6">
    <source>
        <dbReference type="Proteomes" id="UP000594262"/>
    </source>
</evidence>
<dbReference type="InterPro" id="IPR007858">
    <property type="entry name" value="Dpy-30_motif"/>
</dbReference>
<dbReference type="OrthoDB" id="10262413at2759"/>
<evidence type="ECO:0008006" key="7">
    <source>
        <dbReference type="Google" id="ProtNLM"/>
    </source>
</evidence>
<dbReference type="InterPro" id="IPR047499">
    <property type="entry name" value="DD_AK7"/>
</dbReference>
<evidence type="ECO:0000256" key="2">
    <source>
        <dbReference type="ARBA" id="ARBA00022741"/>
    </source>
</evidence>
<name>A0A7M5V975_9CNID</name>
<dbReference type="AlphaFoldDB" id="A0A7M5V975"/>
<dbReference type="Gene3D" id="3.40.50.720">
    <property type="entry name" value="NAD(P)-binding Rossmann-like Domain"/>
    <property type="match status" value="1"/>
</dbReference>
<evidence type="ECO:0000256" key="1">
    <source>
        <dbReference type="ARBA" id="ARBA00022679"/>
    </source>
</evidence>
<dbReference type="Pfam" id="PF13207">
    <property type="entry name" value="AAA_17"/>
    <property type="match status" value="1"/>
</dbReference>